<feature type="domain" description="4Fe-4S ferredoxin-type" evidence="4">
    <location>
        <begin position="48"/>
        <end position="78"/>
    </location>
</feature>
<keyword evidence="6" id="KW-1185">Reference proteome</keyword>
<dbReference type="InterPro" id="IPR017896">
    <property type="entry name" value="4Fe4S_Fe-S-bd"/>
</dbReference>
<dbReference type="Proteomes" id="UP000031637">
    <property type="component" value="Chromosome"/>
</dbReference>
<keyword evidence="3" id="KW-0411">Iron-sulfur</keyword>
<keyword evidence="1" id="KW-0479">Metal-binding</keyword>
<evidence type="ECO:0000256" key="3">
    <source>
        <dbReference type="ARBA" id="ARBA00023014"/>
    </source>
</evidence>
<evidence type="ECO:0000259" key="4">
    <source>
        <dbReference type="PROSITE" id="PS51379"/>
    </source>
</evidence>
<name>W0SG94_9PROT</name>
<dbReference type="RefSeq" id="WP_041099663.1">
    <property type="nucleotide sequence ID" value="NZ_AP012547.1"/>
</dbReference>
<protein>
    <recommendedName>
        <fullName evidence="4">4Fe-4S ferredoxin-type domain-containing protein</fullName>
    </recommendedName>
</protein>
<dbReference type="Gene3D" id="1.10.1060.10">
    <property type="entry name" value="Alpha-helical ferredoxin"/>
    <property type="match status" value="1"/>
</dbReference>
<dbReference type="GO" id="GO:0046872">
    <property type="term" value="F:metal ion binding"/>
    <property type="evidence" value="ECO:0007669"/>
    <property type="project" value="UniProtKB-KW"/>
</dbReference>
<dbReference type="GO" id="GO:0051536">
    <property type="term" value="F:iron-sulfur cluster binding"/>
    <property type="evidence" value="ECO:0007669"/>
    <property type="project" value="UniProtKB-KW"/>
</dbReference>
<dbReference type="HOGENOM" id="CLU_908895_0_0_4"/>
<dbReference type="EMBL" id="AP012547">
    <property type="protein sequence ID" value="BAO30294.1"/>
    <property type="molecule type" value="Genomic_DNA"/>
</dbReference>
<proteinExistence type="predicted"/>
<dbReference type="PROSITE" id="PS51379">
    <property type="entry name" value="4FE4S_FER_2"/>
    <property type="match status" value="1"/>
</dbReference>
<dbReference type="InterPro" id="IPR017900">
    <property type="entry name" value="4Fe4S_Fe_S_CS"/>
</dbReference>
<dbReference type="AlphaFoldDB" id="W0SG94"/>
<accession>W0SG94</accession>
<gene>
    <name evidence="5" type="ORF">SUTH_02511</name>
</gene>
<dbReference type="OrthoDB" id="9794954at2"/>
<dbReference type="SUPFAM" id="SSF46548">
    <property type="entry name" value="alpha-helical ferredoxin"/>
    <property type="match status" value="1"/>
</dbReference>
<sequence length="306" mass="32892">MYSDAHPREFPACSGCGLCRLVCPMWRNRRDPRFSPEGLAKALQCGATAAELAPPLDACSLCGACDPVCPERIDLTGMIMELRRALPRQPELVAQQAKFAQAAASAGVAPAGALLLPGAALRADPVLLTRVQALLGIAVAADDGADIALALETGDAIDTLRQRAFLRGLTTFGGRTLVVGDGLLLRQLRRWLPAARLQGLGEALGNVGAIRRRLASADFYVIEARAYHADYERLVGHYDGLRADTGCAMNLDLQRIAIPAVDEAEARWMLQGRRPARIIVENPAERAILRRVADVPVLHLAELAEI</sequence>
<dbReference type="STRING" id="1223802.SUTH_02511"/>
<dbReference type="Pfam" id="PF13183">
    <property type="entry name" value="Fer4_8"/>
    <property type="match status" value="1"/>
</dbReference>
<evidence type="ECO:0000313" key="5">
    <source>
        <dbReference type="EMBL" id="BAO30294.1"/>
    </source>
</evidence>
<dbReference type="PANTHER" id="PTHR32479:SF19">
    <property type="entry name" value="ANAEROBIC GLYCEROL-3-PHOSPHATE DEHYDROGENASE SUBUNIT C"/>
    <property type="match status" value="1"/>
</dbReference>
<dbReference type="InterPro" id="IPR009051">
    <property type="entry name" value="Helical_ferredxn"/>
</dbReference>
<reference evidence="5 6" key="1">
    <citation type="journal article" date="2014" name="Syst. Appl. Microbiol.">
        <title>Complete genomes of freshwater sulfur oxidizers Sulfuricella denitrificans skB26 and Sulfuritalea hydrogenivorans sk43H: genetic insights into the sulfur oxidation pathway of betaproteobacteria.</title>
        <authorList>
            <person name="Watanabe T."/>
            <person name="Kojima H."/>
            <person name="Fukui M."/>
        </authorList>
    </citation>
    <scope>NUCLEOTIDE SEQUENCE [LARGE SCALE GENOMIC DNA]</scope>
    <source>
        <strain evidence="5">DSM22779</strain>
    </source>
</reference>
<keyword evidence="2" id="KW-0408">Iron</keyword>
<dbReference type="KEGG" id="shd:SUTH_02511"/>
<dbReference type="PANTHER" id="PTHR32479">
    <property type="entry name" value="GLYCOLATE OXIDASE IRON-SULFUR SUBUNIT"/>
    <property type="match status" value="1"/>
</dbReference>
<evidence type="ECO:0000256" key="1">
    <source>
        <dbReference type="ARBA" id="ARBA00022723"/>
    </source>
</evidence>
<evidence type="ECO:0000313" key="6">
    <source>
        <dbReference type="Proteomes" id="UP000031637"/>
    </source>
</evidence>
<organism evidence="5 6">
    <name type="scientific">Sulfuritalea hydrogenivorans sk43H</name>
    <dbReference type="NCBI Taxonomy" id="1223802"/>
    <lineage>
        <taxon>Bacteria</taxon>
        <taxon>Pseudomonadati</taxon>
        <taxon>Pseudomonadota</taxon>
        <taxon>Betaproteobacteria</taxon>
        <taxon>Nitrosomonadales</taxon>
        <taxon>Sterolibacteriaceae</taxon>
        <taxon>Sulfuritalea</taxon>
    </lineage>
</organism>
<dbReference type="PROSITE" id="PS00198">
    <property type="entry name" value="4FE4S_FER_1"/>
    <property type="match status" value="1"/>
</dbReference>
<evidence type="ECO:0000256" key="2">
    <source>
        <dbReference type="ARBA" id="ARBA00023004"/>
    </source>
</evidence>